<evidence type="ECO:0000313" key="7">
    <source>
        <dbReference type="EMBL" id="UOQ71516.1"/>
    </source>
</evidence>
<evidence type="ECO:0000256" key="3">
    <source>
        <dbReference type="ARBA" id="ARBA00022989"/>
    </source>
</evidence>
<keyword evidence="2 5" id="KW-0812">Transmembrane</keyword>
<evidence type="ECO:0000256" key="2">
    <source>
        <dbReference type="ARBA" id="ARBA00022692"/>
    </source>
</evidence>
<dbReference type="KEGG" id="hcu:MUN79_23330"/>
<feature type="transmembrane region" description="Helical" evidence="5">
    <location>
        <begin position="208"/>
        <end position="231"/>
    </location>
</feature>
<feature type="transmembrane region" description="Helical" evidence="5">
    <location>
        <begin position="54"/>
        <end position="82"/>
    </location>
</feature>
<dbReference type="InterPro" id="IPR052964">
    <property type="entry name" value="Sporulation_signal_mat"/>
</dbReference>
<evidence type="ECO:0000256" key="1">
    <source>
        <dbReference type="ARBA" id="ARBA00004127"/>
    </source>
</evidence>
<dbReference type="SMART" id="SM00752">
    <property type="entry name" value="HTTM"/>
    <property type="match status" value="1"/>
</dbReference>
<evidence type="ECO:0000259" key="6">
    <source>
        <dbReference type="SMART" id="SM00752"/>
    </source>
</evidence>
<feature type="domain" description="HTTM-like" evidence="6">
    <location>
        <begin position="3"/>
        <end position="275"/>
    </location>
</feature>
<name>A0A8T9Q188_9BACT</name>
<organism evidence="7 8">
    <name type="scientific">Hymenobacter cellulosilyticus</name>
    <dbReference type="NCBI Taxonomy" id="2932248"/>
    <lineage>
        <taxon>Bacteria</taxon>
        <taxon>Pseudomonadati</taxon>
        <taxon>Bacteroidota</taxon>
        <taxon>Cytophagia</taxon>
        <taxon>Cytophagales</taxon>
        <taxon>Hymenobacteraceae</taxon>
        <taxon>Hymenobacter</taxon>
    </lineage>
</organism>
<evidence type="ECO:0000256" key="4">
    <source>
        <dbReference type="ARBA" id="ARBA00023136"/>
    </source>
</evidence>
<dbReference type="GO" id="GO:0012505">
    <property type="term" value="C:endomembrane system"/>
    <property type="evidence" value="ECO:0007669"/>
    <property type="project" value="UniProtKB-SubCell"/>
</dbReference>
<accession>A0A8T9Q188</accession>
<gene>
    <name evidence="7" type="ORF">MUN79_23330</name>
</gene>
<dbReference type="PANTHER" id="PTHR39535:SF2">
    <property type="entry name" value="HTTM DOMAIN-CONTAINING PROTEIN"/>
    <property type="match status" value="1"/>
</dbReference>
<feature type="transmembrane region" description="Helical" evidence="5">
    <location>
        <begin position="243"/>
        <end position="271"/>
    </location>
</feature>
<keyword evidence="3 5" id="KW-1133">Transmembrane helix</keyword>
<evidence type="ECO:0000256" key="5">
    <source>
        <dbReference type="SAM" id="Phobius"/>
    </source>
</evidence>
<dbReference type="EMBL" id="CP095046">
    <property type="protein sequence ID" value="UOQ71516.1"/>
    <property type="molecule type" value="Genomic_DNA"/>
</dbReference>
<reference evidence="7" key="1">
    <citation type="submission" date="2022-04" db="EMBL/GenBank/DDBJ databases">
        <title>Hymenobacter sp. isolated from the air.</title>
        <authorList>
            <person name="Won M."/>
            <person name="Lee C.-M."/>
            <person name="Woen H.-Y."/>
            <person name="Kwon S.-W."/>
        </authorList>
    </citation>
    <scope>NUCLEOTIDE SEQUENCE</scope>
    <source>
        <strain evidence="7">5116S-3</strain>
    </source>
</reference>
<protein>
    <recommendedName>
        <fullName evidence="6">HTTM-like domain-containing protein</fullName>
    </recommendedName>
</protein>
<sequence length="304" mass="33789">MATRKPFFLFASLARTSLAIGTLITLLLSSPDILFDELTFGKTSFNPALEYLNIFTYFGFAHMTAYYGVCIIVLLAVVSGFYPRVTGILHWLVSFSIFRSAQILEGGDQITVIMTLLLIPITLADSRTNHWQLLTAQVAQQANYFVANVSWAVIRLQMAVLYLQASVEKVYKLQEWKNGTAIYYFLNDPVFGYPDWLEQLMAPLLTNAYVVSGLSWGTILFEIILAGAIFMRPKLRAKLLLPAIGFHCFIAVAFGLVSFFFAMTGGLLLFLSTKKIEGKIAQALAKRKVVAPDRAPALQQMAAA</sequence>
<dbReference type="AlphaFoldDB" id="A0A8T9Q188"/>
<dbReference type="InterPro" id="IPR011020">
    <property type="entry name" value="HTTM-like"/>
</dbReference>
<keyword evidence="8" id="KW-1185">Reference proteome</keyword>
<dbReference type="PANTHER" id="PTHR39535">
    <property type="entry name" value="SPORULATION-DELAYING PROTEIN SDPB"/>
    <property type="match status" value="1"/>
</dbReference>
<dbReference type="Proteomes" id="UP000831796">
    <property type="component" value="Chromosome"/>
</dbReference>
<keyword evidence="4 5" id="KW-0472">Membrane</keyword>
<dbReference type="InterPro" id="IPR023894">
    <property type="entry name" value="Sporulation_SdpB"/>
</dbReference>
<dbReference type="RefSeq" id="WP_244674923.1">
    <property type="nucleotide sequence ID" value="NZ_CP095046.1"/>
</dbReference>
<proteinExistence type="predicted"/>
<dbReference type="NCBIfam" id="TIGR04033">
    <property type="entry name" value="export_SdpB"/>
    <property type="match status" value="1"/>
</dbReference>
<evidence type="ECO:0000313" key="8">
    <source>
        <dbReference type="Proteomes" id="UP000831796"/>
    </source>
</evidence>
<comment type="subcellular location">
    <subcellularLocation>
        <location evidence="1">Endomembrane system</location>
        <topology evidence="1">Multi-pass membrane protein</topology>
    </subcellularLocation>
</comment>